<dbReference type="InterPro" id="IPR050565">
    <property type="entry name" value="LYPA1-2/EST-like"/>
</dbReference>
<organism evidence="4 7">
    <name type="scientific">Marinomonas gallaica</name>
    <dbReference type="NCBI Taxonomy" id="1806667"/>
    <lineage>
        <taxon>Bacteria</taxon>
        <taxon>Pseudomonadati</taxon>
        <taxon>Pseudomonadota</taxon>
        <taxon>Gammaproteobacteria</taxon>
        <taxon>Oceanospirillales</taxon>
        <taxon>Oceanospirillaceae</taxon>
        <taxon>Marinomonas</taxon>
    </lineage>
</organism>
<dbReference type="InterPro" id="IPR029058">
    <property type="entry name" value="AB_hydrolase_fold"/>
</dbReference>
<evidence type="ECO:0000313" key="6">
    <source>
        <dbReference type="Proteomes" id="UP000092840"/>
    </source>
</evidence>
<dbReference type="Proteomes" id="UP000092871">
    <property type="component" value="Unassembled WGS sequence"/>
</dbReference>
<accession>A0A1C3JPN4</accession>
<reference evidence="4 7" key="2">
    <citation type="submission" date="2016-06" db="EMBL/GenBank/DDBJ databases">
        <authorList>
            <person name="Kjaerup R.B."/>
            <person name="Dalgaard T.S."/>
            <person name="Juul-Madsen H.R."/>
        </authorList>
    </citation>
    <scope>NUCLEOTIDE SEQUENCE [LARGE SCALE GENOMIC DNA]</scope>
    <source>
        <strain evidence="4 7">CECT 5115</strain>
    </source>
</reference>
<feature type="domain" description="Phospholipase/carboxylesterase/thioesterase" evidence="3">
    <location>
        <begin position="11"/>
        <end position="217"/>
    </location>
</feature>
<dbReference type="Pfam" id="PF02230">
    <property type="entry name" value="Abhydrolase_2"/>
    <property type="match status" value="1"/>
</dbReference>
<dbReference type="Gene3D" id="3.40.50.1820">
    <property type="entry name" value="alpha/beta hydrolase"/>
    <property type="match status" value="1"/>
</dbReference>
<dbReference type="GO" id="GO:0106435">
    <property type="term" value="F:carboxylesterase activity"/>
    <property type="evidence" value="ECO:0007669"/>
    <property type="project" value="UniProtKB-EC"/>
</dbReference>
<evidence type="ECO:0000256" key="1">
    <source>
        <dbReference type="ARBA" id="ARBA00006499"/>
    </source>
</evidence>
<dbReference type="PANTHER" id="PTHR10655">
    <property type="entry name" value="LYSOPHOSPHOLIPASE-RELATED"/>
    <property type="match status" value="1"/>
</dbReference>
<proteinExistence type="inferred from homology"/>
<gene>
    <name evidence="4" type="primary">estB</name>
    <name evidence="4" type="ORF">MGA5115_01266</name>
    <name evidence="5" type="ORF">MGA5116_00065</name>
</gene>
<sequence length="221" mass="24555">MAEALEYITVDTAENPQYAVIWLHGLGSDCHDFEGLVPQLGLSGKGVRFVFPNAPIRPVTINGGMKMRAWYDILEMTLDRKVDMDNIHESAEQIETIVTDLAEQGISSENVVIAGFSQGGVIAYQVALFGQHRFAGVMALSTYLADPDVIENDGSNTNQETPFLIHHGSYDPVVAPVLAERAKQHLDELGYDCEYKVYEMPHAVCPDQVRDIALWLNQRFS</sequence>
<dbReference type="AlphaFoldDB" id="A0A1C3JPN4"/>
<dbReference type="OrthoDB" id="9801763at2"/>
<dbReference type="SUPFAM" id="SSF53474">
    <property type="entry name" value="alpha/beta-Hydrolases"/>
    <property type="match status" value="1"/>
</dbReference>
<dbReference type="EMBL" id="FLRA01000008">
    <property type="protein sequence ID" value="SBT17164.1"/>
    <property type="molecule type" value="Genomic_DNA"/>
</dbReference>
<protein>
    <submittedName>
        <fullName evidence="4">Carboxylesterase 2</fullName>
        <ecNumber evidence="4">3.1.1.1</ecNumber>
    </submittedName>
</protein>
<dbReference type="Proteomes" id="UP000092840">
    <property type="component" value="Unassembled WGS sequence"/>
</dbReference>
<comment type="similarity">
    <text evidence="1">Belongs to the AB hydrolase superfamily. AB hydrolase 2 family.</text>
</comment>
<dbReference type="EMBL" id="FLRB01000001">
    <property type="protein sequence ID" value="SBT19499.1"/>
    <property type="molecule type" value="Genomic_DNA"/>
</dbReference>
<dbReference type="RefSeq" id="WP_067033566.1">
    <property type="nucleotide sequence ID" value="NZ_FLRA01000008.1"/>
</dbReference>
<dbReference type="EC" id="3.1.1.1" evidence="4"/>
<evidence type="ECO:0000259" key="3">
    <source>
        <dbReference type="Pfam" id="PF02230"/>
    </source>
</evidence>
<evidence type="ECO:0000313" key="4">
    <source>
        <dbReference type="EMBL" id="SBT17164.1"/>
    </source>
</evidence>
<reference evidence="5 6" key="1">
    <citation type="submission" date="2016-06" db="EMBL/GenBank/DDBJ databases">
        <authorList>
            <person name="Rodrigo-Torres L."/>
            <person name="Arahal D.R."/>
        </authorList>
    </citation>
    <scope>NUCLEOTIDE SEQUENCE [LARGE SCALE GENOMIC DNA]</scope>
    <source>
        <strain evidence="5 6">CECT 5116</strain>
    </source>
</reference>
<keyword evidence="2 4" id="KW-0378">Hydrolase</keyword>
<name>A0A1C3JPN4_9GAMM</name>
<evidence type="ECO:0000256" key="2">
    <source>
        <dbReference type="ARBA" id="ARBA00022801"/>
    </source>
</evidence>
<keyword evidence="6" id="KW-1185">Reference proteome</keyword>
<dbReference type="PANTHER" id="PTHR10655:SF17">
    <property type="entry name" value="LYSOPHOSPHOLIPASE-LIKE PROTEIN 1"/>
    <property type="match status" value="1"/>
</dbReference>
<evidence type="ECO:0000313" key="7">
    <source>
        <dbReference type="Proteomes" id="UP000092871"/>
    </source>
</evidence>
<evidence type="ECO:0000313" key="5">
    <source>
        <dbReference type="EMBL" id="SBT19499.1"/>
    </source>
</evidence>
<dbReference type="InterPro" id="IPR003140">
    <property type="entry name" value="PLipase/COase/thioEstase"/>
</dbReference>